<proteinExistence type="predicted"/>
<dbReference type="EMBL" id="JACIJI010000013">
    <property type="protein sequence ID" value="MBB5720339.1"/>
    <property type="molecule type" value="Genomic_DNA"/>
</dbReference>
<dbReference type="RefSeq" id="WP_184006082.1">
    <property type="nucleotide sequence ID" value="NZ_BAABIF010000009.1"/>
</dbReference>
<dbReference type="PANTHER" id="PTHR30154:SF34">
    <property type="entry name" value="TRANSCRIPTIONAL REGULATOR AZLB"/>
    <property type="match status" value="1"/>
</dbReference>
<dbReference type="Gene3D" id="1.10.10.10">
    <property type="entry name" value="Winged helix-like DNA-binding domain superfamily/Winged helix DNA-binding domain"/>
    <property type="match status" value="1"/>
</dbReference>
<dbReference type="Gene3D" id="3.30.70.920">
    <property type="match status" value="1"/>
</dbReference>
<sequence length="170" mass="19375">MGGKPIISEGDSSNPRLDGIDLKILEELQANSTITYRALSDRVALSPSACVARVKQLERLGIIQGYHARIAVERVRPTLIVMAELVLRNHAIAELDRFDRFLLTRPEVVEIMRVQGPFDYILKLVMADMREWRTFAHRLLSPENGVERMVSHIVIEEPKVFTGYPLRNAR</sequence>
<evidence type="ECO:0000256" key="1">
    <source>
        <dbReference type="ARBA" id="ARBA00023015"/>
    </source>
</evidence>
<dbReference type="SUPFAM" id="SSF54909">
    <property type="entry name" value="Dimeric alpha+beta barrel"/>
    <property type="match status" value="1"/>
</dbReference>
<evidence type="ECO:0000259" key="4">
    <source>
        <dbReference type="PROSITE" id="PS50956"/>
    </source>
</evidence>
<dbReference type="InterPro" id="IPR011008">
    <property type="entry name" value="Dimeric_a/b-barrel"/>
</dbReference>
<gene>
    <name evidence="5" type="ORF">FHR23_003304</name>
</gene>
<dbReference type="PROSITE" id="PS00519">
    <property type="entry name" value="HTH_ASNC_1"/>
    <property type="match status" value="1"/>
</dbReference>
<dbReference type="PRINTS" id="PR00033">
    <property type="entry name" value="HTHASNC"/>
</dbReference>
<dbReference type="SMART" id="SM00344">
    <property type="entry name" value="HTH_ASNC"/>
    <property type="match status" value="1"/>
</dbReference>
<keyword evidence="3" id="KW-0804">Transcription</keyword>
<protein>
    <submittedName>
        <fullName evidence="5">DNA-binding Lrp family transcriptional regulator</fullName>
    </submittedName>
</protein>
<dbReference type="PANTHER" id="PTHR30154">
    <property type="entry name" value="LEUCINE-RESPONSIVE REGULATORY PROTEIN"/>
    <property type="match status" value="1"/>
</dbReference>
<feature type="domain" description="HTH asnC-type" evidence="4">
    <location>
        <begin position="17"/>
        <end position="91"/>
    </location>
</feature>
<evidence type="ECO:0000256" key="2">
    <source>
        <dbReference type="ARBA" id="ARBA00023125"/>
    </source>
</evidence>
<dbReference type="SUPFAM" id="SSF46785">
    <property type="entry name" value="Winged helix' DNA-binding domain"/>
    <property type="match status" value="1"/>
</dbReference>
<dbReference type="GO" id="GO:0043565">
    <property type="term" value="F:sequence-specific DNA binding"/>
    <property type="evidence" value="ECO:0007669"/>
    <property type="project" value="InterPro"/>
</dbReference>
<dbReference type="Pfam" id="PF01037">
    <property type="entry name" value="AsnC_trans_reg"/>
    <property type="match status" value="1"/>
</dbReference>
<dbReference type="AlphaFoldDB" id="A0A840Z3F9"/>
<dbReference type="Proteomes" id="UP000554342">
    <property type="component" value="Unassembled WGS sequence"/>
</dbReference>
<comment type="caution">
    <text evidence="5">The sequence shown here is derived from an EMBL/GenBank/DDBJ whole genome shotgun (WGS) entry which is preliminary data.</text>
</comment>
<evidence type="ECO:0000313" key="5">
    <source>
        <dbReference type="EMBL" id="MBB5720339.1"/>
    </source>
</evidence>
<dbReference type="InterPro" id="IPR036388">
    <property type="entry name" value="WH-like_DNA-bd_sf"/>
</dbReference>
<evidence type="ECO:0000256" key="3">
    <source>
        <dbReference type="ARBA" id="ARBA00023163"/>
    </source>
</evidence>
<evidence type="ECO:0000313" key="6">
    <source>
        <dbReference type="Proteomes" id="UP000554342"/>
    </source>
</evidence>
<dbReference type="GO" id="GO:0005829">
    <property type="term" value="C:cytosol"/>
    <property type="evidence" value="ECO:0007669"/>
    <property type="project" value="TreeGrafter"/>
</dbReference>
<dbReference type="GO" id="GO:0043200">
    <property type="term" value="P:response to amino acid"/>
    <property type="evidence" value="ECO:0007669"/>
    <property type="project" value="TreeGrafter"/>
</dbReference>
<accession>A0A840Z3F9</accession>
<organism evidence="5 6">
    <name type="scientific">Stakelama sediminis</name>
    <dbReference type="NCBI Taxonomy" id="463200"/>
    <lineage>
        <taxon>Bacteria</taxon>
        <taxon>Pseudomonadati</taxon>
        <taxon>Pseudomonadota</taxon>
        <taxon>Alphaproteobacteria</taxon>
        <taxon>Sphingomonadales</taxon>
        <taxon>Sphingomonadaceae</taxon>
        <taxon>Stakelama</taxon>
    </lineage>
</organism>
<dbReference type="InterPro" id="IPR019885">
    <property type="entry name" value="Tscrpt_reg_HTH_AsnC-type_CS"/>
</dbReference>
<dbReference type="Pfam" id="PF13412">
    <property type="entry name" value="HTH_24"/>
    <property type="match status" value="1"/>
</dbReference>
<name>A0A840Z3F9_9SPHN</name>
<keyword evidence="6" id="KW-1185">Reference proteome</keyword>
<keyword evidence="2 5" id="KW-0238">DNA-binding</keyword>
<dbReference type="PROSITE" id="PS50956">
    <property type="entry name" value="HTH_ASNC_2"/>
    <property type="match status" value="1"/>
</dbReference>
<keyword evidence="1" id="KW-0805">Transcription regulation</keyword>
<dbReference type="InterPro" id="IPR019887">
    <property type="entry name" value="Tscrpt_reg_AsnC/Lrp_C"/>
</dbReference>
<dbReference type="InterPro" id="IPR000485">
    <property type="entry name" value="AsnC-type_HTH_dom"/>
</dbReference>
<dbReference type="InterPro" id="IPR019888">
    <property type="entry name" value="Tscrpt_reg_AsnC-like"/>
</dbReference>
<dbReference type="InterPro" id="IPR036390">
    <property type="entry name" value="WH_DNA-bd_sf"/>
</dbReference>
<reference evidence="5 6" key="1">
    <citation type="submission" date="2020-08" db="EMBL/GenBank/DDBJ databases">
        <title>Genomic Encyclopedia of Type Strains, Phase IV (KMG-IV): sequencing the most valuable type-strain genomes for metagenomic binning, comparative biology and taxonomic classification.</title>
        <authorList>
            <person name="Goeker M."/>
        </authorList>
    </citation>
    <scope>NUCLEOTIDE SEQUENCE [LARGE SCALE GENOMIC DNA]</scope>
    <source>
        <strain evidence="5 6">DSM 27203</strain>
    </source>
</reference>